<organism evidence="2 3">
    <name type="scientific">Elaeophora elaphi</name>
    <dbReference type="NCBI Taxonomy" id="1147741"/>
    <lineage>
        <taxon>Eukaryota</taxon>
        <taxon>Metazoa</taxon>
        <taxon>Ecdysozoa</taxon>
        <taxon>Nematoda</taxon>
        <taxon>Chromadorea</taxon>
        <taxon>Rhabditida</taxon>
        <taxon>Spirurina</taxon>
        <taxon>Spiruromorpha</taxon>
        <taxon>Filarioidea</taxon>
        <taxon>Onchocercidae</taxon>
        <taxon>Elaeophora</taxon>
    </lineage>
</organism>
<keyword evidence="1" id="KW-0472">Membrane</keyword>
<evidence type="ECO:0000313" key="2">
    <source>
        <dbReference type="Proteomes" id="UP000050640"/>
    </source>
</evidence>
<keyword evidence="2" id="KW-1185">Reference proteome</keyword>
<keyword evidence="1" id="KW-0812">Transmembrane</keyword>
<name>A0A0R3RUC8_9BILA</name>
<dbReference type="Proteomes" id="UP000050640">
    <property type="component" value="Unplaced"/>
</dbReference>
<keyword evidence="1" id="KW-1133">Transmembrane helix</keyword>
<evidence type="ECO:0000313" key="3">
    <source>
        <dbReference type="WBParaSite" id="EEL_0000562601-mRNA-1"/>
    </source>
</evidence>
<dbReference type="STRING" id="1147741.A0A0R3RUC8"/>
<feature type="transmembrane region" description="Helical" evidence="1">
    <location>
        <begin position="90"/>
        <end position="115"/>
    </location>
</feature>
<reference evidence="3" key="1">
    <citation type="submission" date="2017-02" db="UniProtKB">
        <authorList>
            <consortium name="WormBaseParasite"/>
        </authorList>
    </citation>
    <scope>IDENTIFICATION</scope>
</reference>
<accession>A0A0R3RUC8</accession>
<dbReference type="AlphaFoldDB" id="A0A0R3RUC8"/>
<proteinExistence type="predicted"/>
<protein>
    <submittedName>
        <fullName evidence="3">Protein tweety homolog</fullName>
    </submittedName>
</protein>
<dbReference type="WBParaSite" id="EEL_0000562601-mRNA-1">
    <property type="protein sequence ID" value="EEL_0000562601-mRNA-1"/>
    <property type="gene ID" value="EEL_0000562601"/>
</dbReference>
<sequence>MSNGGEIPTNEINMPKLFSDVSHTLNGFKNLFIPSARTSDAEVAAHYDIPSLSNTISDIFSGNVCFKACGMEDIQLAAQKASELFVTVRYCIITLTVFAIICMLLLSVVLAWYFLKTTLIFDGRSGLPIQSTFTGTSSMFTHSRYQKTRSPTPTRENLRK</sequence>
<evidence type="ECO:0000256" key="1">
    <source>
        <dbReference type="SAM" id="Phobius"/>
    </source>
</evidence>